<organism evidence="3 4">
    <name type="scientific">Ancylostoma ceylanicum</name>
    <dbReference type="NCBI Taxonomy" id="53326"/>
    <lineage>
        <taxon>Eukaryota</taxon>
        <taxon>Metazoa</taxon>
        <taxon>Ecdysozoa</taxon>
        <taxon>Nematoda</taxon>
        <taxon>Chromadorea</taxon>
        <taxon>Rhabditida</taxon>
        <taxon>Rhabditina</taxon>
        <taxon>Rhabditomorpha</taxon>
        <taxon>Strongyloidea</taxon>
        <taxon>Ancylostomatidae</taxon>
        <taxon>Ancylostomatinae</taxon>
        <taxon>Ancylostoma</taxon>
    </lineage>
</organism>
<dbReference type="Proteomes" id="UP000024635">
    <property type="component" value="Unassembled WGS sequence"/>
</dbReference>
<evidence type="ECO:0000256" key="2">
    <source>
        <dbReference type="SAM" id="MobiDB-lite"/>
    </source>
</evidence>
<feature type="compositionally biased region" description="Basic and acidic residues" evidence="2">
    <location>
        <begin position="10"/>
        <end position="20"/>
    </location>
</feature>
<dbReference type="InterPro" id="IPR036691">
    <property type="entry name" value="Endo/exonu/phosph_ase_sf"/>
</dbReference>
<feature type="region of interest" description="Disordered" evidence="2">
    <location>
        <begin position="1"/>
        <end position="27"/>
    </location>
</feature>
<protein>
    <recommendedName>
        <fullName evidence="5">Endonuclease/exonuclease/phosphatase domain-containing protein</fullName>
    </recommendedName>
</protein>
<sequence>MYLEPMRTLSKRELRSKNEPRVSSTPPELGSDFHSIYKIWCDGTELACEIREDFVECHIYSIPTETLQKRAHVFFDPSMTSQSGRVLLITANVGSLFEQDQRLQEAWLKTFTERINQEMADIVVIHMQETGGKQLVIPCTL</sequence>
<dbReference type="OrthoDB" id="5780965at2759"/>
<accession>A0A016UHX1</accession>
<keyword evidence="1" id="KW-0378">Hydrolase</keyword>
<dbReference type="PANTHER" id="PTHR12997:SF2">
    <property type="entry name" value="INOSITOL POLYPHOSPHATE-5-PHOSPHATASE A"/>
    <property type="match status" value="1"/>
</dbReference>
<evidence type="ECO:0000313" key="3">
    <source>
        <dbReference type="EMBL" id="EYC14775.1"/>
    </source>
</evidence>
<dbReference type="AlphaFoldDB" id="A0A016UHX1"/>
<dbReference type="SUPFAM" id="SSF56219">
    <property type="entry name" value="DNase I-like"/>
    <property type="match status" value="1"/>
</dbReference>
<reference evidence="4" key="1">
    <citation type="journal article" date="2015" name="Nat. Genet.">
        <title>The genome and transcriptome of the zoonotic hookworm Ancylostoma ceylanicum identify infection-specific gene families.</title>
        <authorList>
            <person name="Schwarz E.M."/>
            <person name="Hu Y."/>
            <person name="Antoshechkin I."/>
            <person name="Miller M.M."/>
            <person name="Sternberg P.W."/>
            <person name="Aroian R.V."/>
        </authorList>
    </citation>
    <scope>NUCLEOTIDE SEQUENCE</scope>
    <source>
        <strain evidence="4">HY135</strain>
    </source>
</reference>
<comment type="caution">
    <text evidence="3">The sequence shown here is derived from an EMBL/GenBank/DDBJ whole genome shotgun (WGS) entry which is preliminary data.</text>
</comment>
<gene>
    <name evidence="3" type="primary">Acey_s0039.g148</name>
    <name evidence="3" type="ORF">Y032_0039g148</name>
</gene>
<dbReference type="STRING" id="53326.A0A016UHX1"/>
<evidence type="ECO:0000256" key="1">
    <source>
        <dbReference type="ARBA" id="ARBA00022801"/>
    </source>
</evidence>
<dbReference type="EMBL" id="JARK01001375">
    <property type="protein sequence ID" value="EYC14775.1"/>
    <property type="molecule type" value="Genomic_DNA"/>
</dbReference>
<dbReference type="GO" id="GO:0004445">
    <property type="term" value="F:inositol-polyphosphate 5-phosphatase activity"/>
    <property type="evidence" value="ECO:0007669"/>
    <property type="project" value="InterPro"/>
</dbReference>
<evidence type="ECO:0000313" key="4">
    <source>
        <dbReference type="Proteomes" id="UP000024635"/>
    </source>
</evidence>
<name>A0A016UHX1_9BILA</name>
<proteinExistence type="predicted"/>
<dbReference type="InterPro" id="IPR039737">
    <property type="entry name" value="INPP5A"/>
</dbReference>
<dbReference type="PANTHER" id="PTHR12997">
    <property type="entry name" value="TYPE I INOSITOL-1,4,5-TRISPHOSPHATE 5-PHOSPHATASE"/>
    <property type="match status" value="1"/>
</dbReference>
<evidence type="ECO:0008006" key="5">
    <source>
        <dbReference type="Google" id="ProtNLM"/>
    </source>
</evidence>
<keyword evidence="4" id="KW-1185">Reference proteome</keyword>